<evidence type="ECO:0000313" key="3">
    <source>
        <dbReference type="Proteomes" id="UP000646152"/>
    </source>
</evidence>
<keyword evidence="1" id="KW-1133">Transmembrane helix</keyword>
<evidence type="ECO:0008006" key="4">
    <source>
        <dbReference type="Google" id="ProtNLM"/>
    </source>
</evidence>
<keyword evidence="3" id="KW-1185">Reference proteome</keyword>
<reference evidence="3" key="1">
    <citation type="journal article" date="2019" name="Int. J. Syst. Evol. Microbiol.">
        <title>The Global Catalogue of Microorganisms (GCM) 10K type strain sequencing project: providing services to taxonomists for standard genome sequencing and annotation.</title>
        <authorList>
            <consortium name="The Broad Institute Genomics Platform"/>
            <consortium name="The Broad Institute Genome Sequencing Center for Infectious Disease"/>
            <person name="Wu L."/>
            <person name="Ma J."/>
        </authorList>
    </citation>
    <scope>NUCLEOTIDE SEQUENCE [LARGE SCALE GENOMIC DNA]</scope>
    <source>
        <strain evidence="3">CGMCC 1.15923</strain>
    </source>
</reference>
<dbReference type="Proteomes" id="UP000646152">
    <property type="component" value="Unassembled WGS sequence"/>
</dbReference>
<name>A0ABQ1IYA3_9GAMM</name>
<protein>
    <recommendedName>
        <fullName evidence="4">DUF2474 domain-containing protein</fullName>
    </recommendedName>
</protein>
<evidence type="ECO:0000256" key="1">
    <source>
        <dbReference type="SAM" id="Phobius"/>
    </source>
</evidence>
<accession>A0ABQ1IYA3</accession>
<evidence type="ECO:0000313" key="2">
    <source>
        <dbReference type="EMBL" id="GGB55335.1"/>
    </source>
</evidence>
<proteinExistence type="predicted"/>
<keyword evidence="1" id="KW-0812">Transmembrane</keyword>
<feature type="transmembrane region" description="Helical" evidence="1">
    <location>
        <begin position="12"/>
        <end position="39"/>
    </location>
</feature>
<gene>
    <name evidence="2" type="ORF">GCM10011502_30340</name>
</gene>
<keyword evidence="1" id="KW-0472">Membrane</keyword>
<sequence length="40" mass="4584">MKINKTTESKKFSVLGWLIYFISIILGFMGFVGFALMGFF</sequence>
<organism evidence="2 3">
    <name type="scientific">Oceanisphaera marina</name>
    <dbReference type="NCBI Taxonomy" id="2017550"/>
    <lineage>
        <taxon>Bacteria</taxon>
        <taxon>Pseudomonadati</taxon>
        <taxon>Pseudomonadota</taxon>
        <taxon>Gammaproteobacteria</taxon>
        <taxon>Aeromonadales</taxon>
        <taxon>Aeromonadaceae</taxon>
        <taxon>Oceanisphaera</taxon>
    </lineage>
</organism>
<comment type="caution">
    <text evidence="2">The sequence shown here is derived from an EMBL/GenBank/DDBJ whole genome shotgun (WGS) entry which is preliminary data.</text>
</comment>
<dbReference type="EMBL" id="BMKE01000055">
    <property type="protein sequence ID" value="GGB55335.1"/>
    <property type="molecule type" value="Genomic_DNA"/>
</dbReference>